<accession>A0A385TR28</accession>
<dbReference type="KEGG" id="plw:D5F53_17045"/>
<name>A0A385TR28_PAELA</name>
<dbReference type="EMBL" id="CP032412">
    <property type="protein sequence ID" value="AYB44877.1"/>
    <property type="molecule type" value="Genomic_DNA"/>
</dbReference>
<dbReference type="Proteomes" id="UP000266552">
    <property type="component" value="Chromosome"/>
</dbReference>
<organism evidence="1 2">
    <name type="scientific">Paenibacillus lautus</name>
    <name type="common">Bacillus lautus</name>
    <dbReference type="NCBI Taxonomy" id="1401"/>
    <lineage>
        <taxon>Bacteria</taxon>
        <taxon>Bacillati</taxon>
        <taxon>Bacillota</taxon>
        <taxon>Bacilli</taxon>
        <taxon>Bacillales</taxon>
        <taxon>Paenibacillaceae</taxon>
        <taxon>Paenibacillus</taxon>
    </lineage>
</organism>
<dbReference type="RefSeq" id="WP_119848753.1">
    <property type="nucleotide sequence ID" value="NZ_CP032412.1"/>
</dbReference>
<evidence type="ECO:0000313" key="1">
    <source>
        <dbReference type="EMBL" id="AYB44877.1"/>
    </source>
</evidence>
<proteinExistence type="predicted"/>
<evidence type="ECO:0000313" key="2">
    <source>
        <dbReference type="Proteomes" id="UP000266552"/>
    </source>
</evidence>
<dbReference type="AlphaFoldDB" id="A0A385TR28"/>
<keyword evidence="2" id="KW-1185">Reference proteome</keyword>
<protein>
    <submittedName>
        <fullName evidence="1">Uncharacterized protein</fullName>
    </submittedName>
</protein>
<reference evidence="1 2" key="1">
    <citation type="submission" date="2018-09" db="EMBL/GenBank/DDBJ databases">
        <title>Genome Sequence of Paenibacillus lautus Strain E7593-69, Azo Dye-Degrading Bacteria, Isolated from Commercial Tattoo Inks.</title>
        <authorList>
            <person name="Nho S.W."/>
            <person name="Kim S.-J."/>
            <person name="Kweon O."/>
            <person name="Cerniglia C.E."/>
        </authorList>
    </citation>
    <scope>NUCLEOTIDE SEQUENCE [LARGE SCALE GENOMIC DNA]</scope>
    <source>
        <strain evidence="1 2">E7593-69</strain>
    </source>
</reference>
<gene>
    <name evidence="1" type="ORF">D5F53_17045</name>
</gene>
<sequence length="112" mass="13558">MSVWLSRNDGNSLYVRFKYDEEIVMKIREIPGRKWVSDKKVWMIPFTLESIRQLYTLFEGTMIHVDSMLMKESSLFNNEVYMQEHIPIYSWDESIKRSFVHALQLRGYSKKR</sequence>